<dbReference type="EMBL" id="LJIW01000001">
    <property type="protein sequence ID" value="PNG94101.1"/>
    <property type="molecule type" value="Genomic_DNA"/>
</dbReference>
<proteinExistence type="predicted"/>
<keyword evidence="2" id="KW-1185">Reference proteome</keyword>
<evidence type="ECO:0000313" key="1">
    <source>
        <dbReference type="EMBL" id="PNG94101.1"/>
    </source>
</evidence>
<name>A0A2J7Z1E8_STRMQ</name>
<reference evidence="1 2" key="1">
    <citation type="submission" date="2015-09" db="EMBL/GenBank/DDBJ databases">
        <title>Genome sequence, genome mining and natural product profiling of a biocontrol bacterium Streptomyces malaysiensis F913.</title>
        <authorList>
            <person name="Xu Y."/>
            <person name="Wei J."/>
            <person name="Xie J."/>
            <person name="Li T."/>
            <person name="Zhou Z."/>
        </authorList>
    </citation>
    <scope>NUCLEOTIDE SEQUENCE [LARGE SCALE GENOMIC DNA]</scope>
    <source>
        <strain evidence="1 2">F913</strain>
    </source>
</reference>
<evidence type="ECO:0000313" key="2">
    <source>
        <dbReference type="Proteomes" id="UP000236520"/>
    </source>
</evidence>
<protein>
    <submittedName>
        <fullName evidence="1">Uncharacterized protein</fullName>
    </submittedName>
</protein>
<comment type="caution">
    <text evidence="1">The sequence shown here is derived from an EMBL/GenBank/DDBJ whole genome shotgun (WGS) entry which is preliminary data.</text>
</comment>
<organism evidence="1 2">
    <name type="scientific">Streptomyces malaysiensis</name>
    <dbReference type="NCBI Taxonomy" id="92644"/>
    <lineage>
        <taxon>Bacteria</taxon>
        <taxon>Bacillati</taxon>
        <taxon>Actinomycetota</taxon>
        <taxon>Actinomycetes</taxon>
        <taxon>Kitasatosporales</taxon>
        <taxon>Streptomycetaceae</taxon>
        <taxon>Streptomyces</taxon>
        <taxon>Streptomyces violaceusniger group</taxon>
    </lineage>
</organism>
<gene>
    <name evidence="1" type="ORF">SMF913_10126</name>
</gene>
<dbReference type="Proteomes" id="UP000236520">
    <property type="component" value="Unassembled WGS sequence"/>
</dbReference>
<dbReference type="AlphaFoldDB" id="A0A2J7Z1E8"/>
<accession>A0A2J7Z1E8</accession>
<sequence length="33" mass="3798">MTLPKVDHLLHDADHPNTLAPPVLDTLRRFARH</sequence>